<dbReference type="AlphaFoldDB" id="A0A919RGL8"/>
<feature type="compositionally biased region" description="Pro residues" evidence="1">
    <location>
        <begin position="85"/>
        <end position="94"/>
    </location>
</feature>
<dbReference type="Proteomes" id="UP000606172">
    <property type="component" value="Unassembled WGS sequence"/>
</dbReference>
<proteinExistence type="predicted"/>
<evidence type="ECO:0000256" key="1">
    <source>
        <dbReference type="SAM" id="MobiDB-lite"/>
    </source>
</evidence>
<organism evidence="2 3">
    <name type="scientific">Sinosporangium siamense</name>
    <dbReference type="NCBI Taxonomy" id="1367973"/>
    <lineage>
        <taxon>Bacteria</taxon>
        <taxon>Bacillati</taxon>
        <taxon>Actinomycetota</taxon>
        <taxon>Actinomycetes</taxon>
        <taxon>Streptosporangiales</taxon>
        <taxon>Streptosporangiaceae</taxon>
        <taxon>Sinosporangium</taxon>
    </lineage>
</organism>
<evidence type="ECO:0000313" key="3">
    <source>
        <dbReference type="Proteomes" id="UP000606172"/>
    </source>
</evidence>
<dbReference type="EMBL" id="BOOW01000009">
    <property type="protein sequence ID" value="GII91449.1"/>
    <property type="molecule type" value="Genomic_DNA"/>
</dbReference>
<feature type="region of interest" description="Disordered" evidence="1">
    <location>
        <begin position="64"/>
        <end position="111"/>
    </location>
</feature>
<comment type="caution">
    <text evidence="2">The sequence shown here is derived from an EMBL/GenBank/DDBJ whole genome shotgun (WGS) entry which is preliminary data.</text>
</comment>
<protein>
    <submittedName>
        <fullName evidence="2">Uncharacterized protein</fullName>
    </submittedName>
</protein>
<reference evidence="2" key="1">
    <citation type="submission" date="2021-01" db="EMBL/GenBank/DDBJ databases">
        <title>Whole genome shotgun sequence of Sinosporangium siamense NBRC 109515.</title>
        <authorList>
            <person name="Komaki H."/>
            <person name="Tamura T."/>
        </authorList>
    </citation>
    <scope>NUCLEOTIDE SEQUENCE</scope>
    <source>
        <strain evidence="2">NBRC 109515</strain>
    </source>
</reference>
<evidence type="ECO:0000313" key="2">
    <source>
        <dbReference type="EMBL" id="GII91449.1"/>
    </source>
</evidence>
<accession>A0A919RGL8</accession>
<gene>
    <name evidence="2" type="ORF">Ssi02_16800</name>
</gene>
<name>A0A919RGL8_9ACTN</name>
<sequence length="111" mass="11651">MGGNKAHRFSLWSRQLNRLAKPVHTGGNPEGTTCSLRRSCFKARLTPPAGSGHFLPIATSTVGGTKSGGAADEIPAQAVSTTPNAFPPQPPAGDPPRTDEERVMRGTPTYV</sequence>
<keyword evidence="3" id="KW-1185">Reference proteome</keyword>